<dbReference type="RefSeq" id="WP_130459961.1">
    <property type="nucleotide sequence ID" value="NZ_SHKM01000003.1"/>
</dbReference>
<dbReference type="Proteomes" id="UP000292136">
    <property type="component" value="Unassembled WGS sequence"/>
</dbReference>
<dbReference type="EMBL" id="SHKM01000003">
    <property type="protein sequence ID" value="RZT75604.1"/>
    <property type="molecule type" value="Genomic_DNA"/>
</dbReference>
<dbReference type="PROSITE" id="PS51257">
    <property type="entry name" value="PROKAR_LIPOPROTEIN"/>
    <property type="match status" value="1"/>
</dbReference>
<keyword evidence="2" id="KW-1185">Reference proteome</keyword>
<evidence type="ECO:0000313" key="1">
    <source>
        <dbReference type="EMBL" id="RZT75604.1"/>
    </source>
</evidence>
<accession>A0ABY0ILN6</accession>
<organism evidence="1 2">
    <name type="scientific">Azospira oryzae</name>
    <dbReference type="NCBI Taxonomy" id="146939"/>
    <lineage>
        <taxon>Bacteria</taxon>
        <taxon>Pseudomonadati</taxon>
        <taxon>Pseudomonadota</taxon>
        <taxon>Betaproteobacteria</taxon>
        <taxon>Rhodocyclales</taxon>
        <taxon>Rhodocyclaceae</taxon>
        <taxon>Azospira</taxon>
    </lineage>
</organism>
<protein>
    <recommendedName>
        <fullName evidence="3">Lipoprotein</fullName>
    </recommendedName>
</protein>
<comment type="caution">
    <text evidence="1">The sequence shown here is derived from an EMBL/GenBank/DDBJ whole genome shotgun (WGS) entry which is preliminary data.</text>
</comment>
<evidence type="ECO:0008006" key="3">
    <source>
        <dbReference type="Google" id="ProtNLM"/>
    </source>
</evidence>
<sequence>MGKLLVTALAGSLLLAGCARWDSVGGSYPHKSSLLPNAQIKLSETISYSLEKIVLTGAGAWILYNIYDPLAPNWEVVEAKVADNVYVLDLKMKRFHTGGSGEAMMVIKRRAEQLRRENGFASYRVVDYVEGIESSTPIAQRYAQGLVQMARSNP</sequence>
<name>A0ABY0ILN6_9RHOO</name>
<proteinExistence type="predicted"/>
<reference evidence="1 2" key="1">
    <citation type="submission" date="2019-02" db="EMBL/GenBank/DDBJ databases">
        <title>Genomic Encyclopedia of Type Strains, Phase IV (KMG-IV): sequencing the most valuable type-strain genomes for metagenomic binning, comparative biology and taxonomic classification.</title>
        <authorList>
            <person name="Goeker M."/>
        </authorList>
    </citation>
    <scope>NUCLEOTIDE SEQUENCE [LARGE SCALE GENOMIC DNA]</scope>
    <source>
        <strain evidence="1 2">DSM 21223</strain>
    </source>
</reference>
<gene>
    <name evidence="1" type="ORF">EV678_2788</name>
</gene>
<evidence type="ECO:0000313" key="2">
    <source>
        <dbReference type="Proteomes" id="UP000292136"/>
    </source>
</evidence>